<proteinExistence type="predicted"/>
<gene>
    <name evidence="1" type="ORF">BN948_00062</name>
</gene>
<accession>A0A1L1PM90</accession>
<evidence type="ECO:0000313" key="2">
    <source>
        <dbReference type="Proteomes" id="UP000028878"/>
    </source>
</evidence>
<keyword evidence="2" id="KW-1185">Reference proteome</keyword>
<reference evidence="2" key="1">
    <citation type="submission" date="2014-11" db="EMBL/GenBank/DDBJ databases">
        <title>Draft genome sequence of Hydrogenophaga intermedia S1.</title>
        <authorList>
            <person name="Gan H.M."/>
            <person name="Chew T.H."/>
            <person name="Stolz A."/>
        </authorList>
    </citation>
    <scope>NUCLEOTIDE SEQUENCE [LARGE SCALE GENOMIC DNA]</scope>
    <source>
        <strain evidence="2">S1</strain>
    </source>
</reference>
<sequence length="33" mass="3308">MFAARPFALNIASAATAGVAVRAISTKTTTIKG</sequence>
<evidence type="ECO:0000313" key="1">
    <source>
        <dbReference type="EMBL" id="CDN85671.1"/>
    </source>
</evidence>
<name>A0A1L1PM90_HYDIT</name>
<dbReference type="AlphaFoldDB" id="A0A1L1PM90"/>
<dbReference type="EMBL" id="CCAE010000001">
    <property type="protein sequence ID" value="CDN85671.1"/>
    <property type="molecule type" value="Genomic_DNA"/>
</dbReference>
<dbReference type="Proteomes" id="UP000028878">
    <property type="component" value="Unassembled WGS sequence"/>
</dbReference>
<organism evidence="1 2">
    <name type="scientific">Hydrogenophaga intermedia</name>
    <dbReference type="NCBI Taxonomy" id="65786"/>
    <lineage>
        <taxon>Bacteria</taxon>
        <taxon>Pseudomonadati</taxon>
        <taxon>Pseudomonadota</taxon>
        <taxon>Betaproteobacteria</taxon>
        <taxon>Burkholderiales</taxon>
        <taxon>Comamonadaceae</taxon>
        <taxon>Hydrogenophaga</taxon>
    </lineage>
</organism>
<protein>
    <submittedName>
        <fullName evidence="1">Uncharacterized protein</fullName>
    </submittedName>
</protein>